<sequence>MTDRVAVLGTLFCLVVILNQFLKSSNRYTHGSPPDPPETRLPTKLPWKRYYEWFQTSSHPVMSLSLPGNRKVLLVSGMEALHTLYTTRSSIYSTRPLWRMARLIGRQNNVAFTPYGEKLKTARRFLISTLGQKQITNWGALLDKEVTLVMKNLLELDNSKRDSEVSDLIHLHISDIVTLLTYGHRATPQYIAESEAIGHDTGLSLIPGKWAIEGFPFLQYIPANLPGMNFKRWAMQAKTRFEALVGHEFEQVQKGMEDKTAPSCFVSDTLANGVNPKDMPILKSTAGSLYSAATDTTTAILHSALYLLALHPTIQKKAYSYLSSYTSPPSISDESSLPYITAITRELHRFRPVVTLINHAPLSDDVYEDWRIEKGIWVMGNLWSVCHNEEIYPEPELFVPERHLDALGQIDPTVRDPRSVTFGFGRRRCPGENFANAHVFLFLSRLLWLFEILPGDKLASSIADYNNRVNGTSIDKQDLLEYTSTFISGPKKENFDVKLRLRNEALRESFLSYST</sequence>
<evidence type="ECO:0000256" key="6">
    <source>
        <dbReference type="ARBA" id="ARBA00023002"/>
    </source>
</evidence>
<evidence type="ECO:0000256" key="5">
    <source>
        <dbReference type="ARBA" id="ARBA00022723"/>
    </source>
</evidence>
<dbReference type="SUPFAM" id="SSF48264">
    <property type="entry name" value="Cytochrome P450"/>
    <property type="match status" value="1"/>
</dbReference>
<dbReference type="OrthoDB" id="2789670at2759"/>
<evidence type="ECO:0000256" key="2">
    <source>
        <dbReference type="ARBA" id="ARBA00005179"/>
    </source>
</evidence>
<keyword evidence="4 9" id="KW-0349">Heme</keyword>
<keyword evidence="6 10" id="KW-0560">Oxidoreductase</keyword>
<dbReference type="PRINTS" id="PR00385">
    <property type="entry name" value="P450"/>
</dbReference>
<dbReference type="PANTHER" id="PTHR46300">
    <property type="entry name" value="P450, PUTATIVE (EUROFUNG)-RELATED-RELATED"/>
    <property type="match status" value="1"/>
</dbReference>
<dbReference type="GO" id="GO:0004497">
    <property type="term" value="F:monooxygenase activity"/>
    <property type="evidence" value="ECO:0007669"/>
    <property type="project" value="UniProtKB-KW"/>
</dbReference>
<evidence type="ECO:0000256" key="4">
    <source>
        <dbReference type="ARBA" id="ARBA00022617"/>
    </source>
</evidence>
<evidence type="ECO:0008006" key="14">
    <source>
        <dbReference type="Google" id="ProtNLM"/>
    </source>
</evidence>
<evidence type="ECO:0000313" key="13">
    <source>
        <dbReference type="Proteomes" id="UP000559256"/>
    </source>
</evidence>
<keyword evidence="7 9" id="KW-0408">Iron</keyword>
<comment type="caution">
    <text evidence="12">The sequence shown here is derived from an EMBL/GenBank/DDBJ whole genome shotgun (WGS) entry which is preliminary data.</text>
</comment>
<dbReference type="GO" id="GO:0005506">
    <property type="term" value="F:iron ion binding"/>
    <property type="evidence" value="ECO:0007669"/>
    <property type="project" value="InterPro"/>
</dbReference>
<dbReference type="AlphaFoldDB" id="A0A8H5LUA7"/>
<dbReference type="Pfam" id="PF00067">
    <property type="entry name" value="p450"/>
    <property type="match status" value="1"/>
</dbReference>
<dbReference type="InterPro" id="IPR036396">
    <property type="entry name" value="Cyt_P450_sf"/>
</dbReference>
<dbReference type="PROSITE" id="PS00086">
    <property type="entry name" value="CYTOCHROME_P450"/>
    <property type="match status" value="1"/>
</dbReference>
<evidence type="ECO:0000256" key="7">
    <source>
        <dbReference type="ARBA" id="ARBA00023004"/>
    </source>
</evidence>
<protein>
    <recommendedName>
        <fullName evidence="14">Cytochrome P450</fullName>
    </recommendedName>
</protein>
<evidence type="ECO:0000256" key="9">
    <source>
        <dbReference type="PIRSR" id="PIRSR602401-1"/>
    </source>
</evidence>
<evidence type="ECO:0000313" key="12">
    <source>
        <dbReference type="EMBL" id="KAF5370310.1"/>
    </source>
</evidence>
<dbReference type="Gene3D" id="1.10.630.10">
    <property type="entry name" value="Cytochrome P450"/>
    <property type="match status" value="1"/>
</dbReference>
<evidence type="ECO:0000256" key="8">
    <source>
        <dbReference type="ARBA" id="ARBA00023033"/>
    </source>
</evidence>
<dbReference type="InterPro" id="IPR001128">
    <property type="entry name" value="Cyt_P450"/>
</dbReference>
<feature type="chain" id="PRO_5034286454" description="Cytochrome P450" evidence="11">
    <location>
        <begin position="28"/>
        <end position="515"/>
    </location>
</feature>
<organism evidence="12 13">
    <name type="scientific">Tetrapyrgos nigripes</name>
    <dbReference type="NCBI Taxonomy" id="182062"/>
    <lineage>
        <taxon>Eukaryota</taxon>
        <taxon>Fungi</taxon>
        <taxon>Dikarya</taxon>
        <taxon>Basidiomycota</taxon>
        <taxon>Agaricomycotina</taxon>
        <taxon>Agaricomycetes</taxon>
        <taxon>Agaricomycetidae</taxon>
        <taxon>Agaricales</taxon>
        <taxon>Marasmiineae</taxon>
        <taxon>Marasmiaceae</taxon>
        <taxon>Tetrapyrgos</taxon>
    </lineage>
</organism>
<accession>A0A8H5LUA7</accession>
<evidence type="ECO:0000256" key="3">
    <source>
        <dbReference type="ARBA" id="ARBA00010617"/>
    </source>
</evidence>
<reference evidence="12 13" key="1">
    <citation type="journal article" date="2020" name="ISME J.">
        <title>Uncovering the hidden diversity of litter-decomposition mechanisms in mushroom-forming fungi.</title>
        <authorList>
            <person name="Floudas D."/>
            <person name="Bentzer J."/>
            <person name="Ahren D."/>
            <person name="Johansson T."/>
            <person name="Persson P."/>
            <person name="Tunlid A."/>
        </authorList>
    </citation>
    <scope>NUCLEOTIDE SEQUENCE [LARGE SCALE GENOMIC DNA]</scope>
    <source>
        <strain evidence="12 13">CBS 291.85</strain>
    </source>
</reference>
<dbReference type="InterPro" id="IPR050364">
    <property type="entry name" value="Cytochrome_P450_fung"/>
</dbReference>
<dbReference type="GO" id="GO:0020037">
    <property type="term" value="F:heme binding"/>
    <property type="evidence" value="ECO:0007669"/>
    <property type="project" value="InterPro"/>
</dbReference>
<dbReference type="PANTHER" id="PTHR46300:SF7">
    <property type="entry name" value="P450, PUTATIVE (EUROFUNG)-RELATED"/>
    <property type="match status" value="1"/>
</dbReference>
<keyword evidence="8 10" id="KW-0503">Monooxygenase</keyword>
<keyword evidence="11" id="KW-0732">Signal</keyword>
<gene>
    <name evidence="12" type="ORF">D9758_006886</name>
</gene>
<dbReference type="Proteomes" id="UP000559256">
    <property type="component" value="Unassembled WGS sequence"/>
</dbReference>
<proteinExistence type="inferred from homology"/>
<name>A0A8H5LUA7_9AGAR</name>
<evidence type="ECO:0000256" key="1">
    <source>
        <dbReference type="ARBA" id="ARBA00001971"/>
    </source>
</evidence>
<evidence type="ECO:0000256" key="11">
    <source>
        <dbReference type="SAM" id="SignalP"/>
    </source>
</evidence>
<keyword evidence="5 9" id="KW-0479">Metal-binding</keyword>
<comment type="cofactor">
    <cofactor evidence="1 9">
        <name>heme</name>
        <dbReference type="ChEBI" id="CHEBI:30413"/>
    </cofactor>
</comment>
<evidence type="ECO:0000256" key="10">
    <source>
        <dbReference type="RuleBase" id="RU000461"/>
    </source>
</evidence>
<dbReference type="PRINTS" id="PR00463">
    <property type="entry name" value="EP450I"/>
</dbReference>
<keyword evidence="13" id="KW-1185">Reference proteome</keyword>
<dbReference type="EMBL" id="JAACJM010000011">
    <property type="protein sequence ID" value="KAF5370310.1"/>
    <property type="molecule type" value="Genomic_DNA"/>
</dbReference>
<feature type="signal peptide" evidence="11">
    <location>
        <begin position="1"/>
        <end position="27"/>
    </location>
</feature>
<feature type="binding site" description="axial binding residue" evidence="9">
    <location>
        <position position="429"/>
    </location>
    <ligand>
        <name>heme</name>
        <dbReference type="ChEBI" id="CHEBI:30413"/>
    </ligand>
    <ligandPart>
        <name>Fe</name>
        <dbReference type="ChEBI" id="CHEBI:18248"/>
    </ligandPart>
</feature>
<dbReference type="GO" id="GO:0016705">
    <property type="term" value="F:oxidoreductase activity, acting on paired donors, with incorporation or reduction of molecular oxygen"/>
    <property type="evidence" value="ECO:0007669"/>
    <property type="project" value="InterPro"/>
</dbReference>
<dbReference type="InterPro" id="IPR002401">
    <property type="entry name" value="Cyt_P450_E_grp-I"/>
</dbReference>
<comment type="similarity">
    <text evidence="3 10">Belongs to the cytochrome P450 family.</text>
</comment>
<comment type="pathway">
    <text evidence="2">Secondary metabolite biosynthesis.</text>
</comment>
<dbReference type="InterPro" id="IPR017972">
    <property type="entry name" value="Cyt_P450_CS"/>
</dbReference>